<proteinExistence type="predicted"/>
<evidence type="ECO:0000256" key="2">
    <source>
        <dbReference type="ARBA" id="ARBA00022801"/>
    </source>
</evidence>
<keyword evidence="3" id="KW-0347">Helicase</keyword>
<reference evidence="6" key="1">
    <citation type="journal article" date="2020" name="Nature">
        <title>Giant virus diversity and host interactions through global metagenomics.</title>
        <authorList>
            <person name="Schulz F."/>
            <person name="Roux S."/>
            <person name="Paez-Espino D."/>
            <person name="Jungbluth S."/>
            <person name="Walsh D.A."/>
            <person name="Denef V.J."/>
            <person name="McMahon K.D."/>
            <person name="Konstantinidis K.T."/>
            <person name="Eloe-Fadrosh E.A."/>
            <person name="Kyrpides N.C."/>
            <person name="Woyke T."/>
        </authorList>
    </citation>
    <scope>NUCLEOTIDE SEQUENCE</scope>
    <source>
        <strain evidence="6">GVMAG-M-3300023179-2</strain>
    </source>
</reference>
<evidence type="ECO:0000256" key="4">
    <source>
        <dbReference type="ARBA" id="ARBA00022840"/>
    </source>
</evidence>
<dbReference type="SUPFAM" id="SSF52540">
    <property type="entry name" value="P-loop containing nucleoside triphosphate hydrolases"/>
    <property type="match status" value="2"/>
</dbReference>
<dbReference type="CDD" id="cd18785">
    <property type="entry name" value="SF2_C"/>
    <property type="match status" value="1"/>
</dbReference>
<dbReference type="GO" id="GO:0003677">
    <property type="term" value="F:DNA binding"/>
    <property type="evidence" value="ECO:0007669"/>
    <property type="project" value="InterPro"/>
</dbReference>
<dbReference type="PROSITE" id="PS51192">
    <property type="entry name" value="HELICASE_ATP_BIND_1"/>
    <property type="match status" value="1"/>
</dbReference>
<protein>
    <recommendedName>
        <fullName evidence="5">Helicase ATP-binding domain-containing protein</fullName>
    </recommendedName>
</protein>
<dbReference type="Pfam" id="PF00271">
    <property type="entry name" value="Helicase_C"/>
    <property type="match status" value="1"/>
</dbReference>
<feature type="domain" description="Helicase ATP-binding" evidence="5">
    <location>
        <begin position="102"/>
        <end position="249"/>
    </location>
</feature>
<dbReference type="InterPro" id="IPR006935">
    <property type="entry name" value="Helicase/UvrB_N"/>
</dbReference>
<name>A0A6C0EH62_9ZZZZ</name>
<dbReference type="AlphaFoldDB" id="A0A6C0EH62"/>
<evidence type="ECO:0000256" key="3">
    <source>
        <dbReference type="ARBA" id="ARBA00022806"/>
    </source>
</evidence>
<dbReference type="SMART" id="SM00487">
    <property type="entry name" value="DEXDc"/>
    <property type="match status" value="1"/>
</dbReference>
<dbReference type="CDD" id="cd17926">
    <property type="entry name" value="DEXHc_RE"/>
    <property type="match status" value="1"/>
</dbReference>
<dbReference type="PANTHER" id="PTHR11274:SF0">
    <property type="entry name" value="GENERAL TRANSCRIPTION AND DNA REPAIR FACTOR IIH HELICASE SUBUNIT XPB"/>
    <property type="match status" value="1"/>
</dbReference>
<evidence type="ECO:0000259" key="5">
    <source>
        <dbReference type="PROSITE" id="PS51192"/>
    </source>
</evidence>
<dbReference type="GO" id="GO:0016787">
    <property type="term" value="F:hydrolase activity"/>
    <property type="evidence" value="ECO:0007669"/>
    <property type="project" value="UniProtKB-KW"/>
</dbReference>
<dbReference type="GO" id="GO:0005524">
    <property type="term" value="F:ATP binding"/>
    <property type="evidence" value="ECO:0007669"/>
    <property type="project" value="UniProtKB-KW"/>
</dbReference>
<accession>A0A6C0EH62</accession>
<dbReference type="InterPro" id="IPR014001">
    <property type="entry name" value="Helicase_ATP-bd"/>
</dbReference>
<sequence>MTNIILSKNGYFIPKNSKYNNIIIKAKKDLTVEPFAYFNKNNKINNFIVYDENDEYLIVPKYYGIKNFGLPDINHEVIGLPINILFKGNLRENQIDIIDKIIPYINKNDGGILCLPCAAGKTVLALYLACHYKVKTLIIVHKTFLLNQWKKRAQEFTNASIGIIKQSKIEINNDIVIGMLQSIAKDKYDKEIYKDFGMVIFDEAHHAPSKYFSKILPIIASKISLGLSATPKRTDKLEKILFWYFGDIMYQSDIKENNTVLVNIINYKIEHDKFKEFKLRNGDLNRPLTITKITTIGRRNKFIVNLIIKSIQENNNRKIIVLSDRIEHLKLLKLRLDDQKITTTDLYIGGMKQSALDIAEMANVIFASYAMAAEGLDIPNLNTLFMVTSRKEIEQAVGRIIRKIDPNIRPLIYDFTDCLPSFINQSRARKKFYNKMGFDINILDVDNNKIIKESLAINNCEFKLNNISNNELDENDFID</sequence>
<dbReference type="GO" id="GO:0004386">
    <property type="term" value="F:helicase activity"/>
    <property type="evidence" value="ECO:0007669"/>
    <property type="project" value="UniProtKB-KW"/>
</dbReference>
<dbReference type="InterPro" id="IPR050615">
    <property type="entry name" value="ATP-dep_DNA_Helicase"/>
</dbReference>
<dbReference type="EMBL" id="MN739800">
    <property type="protein sequence ID" value="QHT26665.1"/>
    <property type="molecule type" value="Genomic_DNA"/>
</dbReference>
<dbReference type="PANTHER" id="PTHR11274">
    <property type="entry name" value="RAD25/XP-B DNA REPAIR HELICASE"/>
    <property type="match status" value="1"/>
</dbReference>
<dbReference type="Gene3D" id="3.40.50.300">
    <property type="entry name" value="P-loop containing nucleotide triphosphate hydrolases"/>
    <property type="match status" value="2"/>
</dbReference>
<evidence type="ECO:0000256" key="1">
    <source>
        <dbReference type="ARBA" id="ARBA00022741"/>
    </source>
</evidence>
<dbReference type="Pfam" id="PF04851">
    <property type="entry name" value="ResIII"/>
    <property type="match status" value="1"/>
</dbReference>
<evidence type="ECO:0000313" key="6">
    <source>
        <dbReference type="EMBL" id="QHT26665.1"/>
    </source>
</evidence>
<dbReference type="InterPro" id="IPR001650">
    <property type="entry name" value="Helicase_C-like"/>
</dbReference>
<dbReference type="InterPro" id="IPR027417">
    <property type="entry name" value="P-loop_NTPase"/>
</dbReference>
<keyword evidence="1" id="KW-0547">Nucleotide-binding</keyword>
<keyword evidence="4" id="KW-0067">ATP-binding</keyword>
<keyword evidence="2" id="KW-0378">Hydrolase</keyword>
<organism evidence="6">
    <name type="scientific">viral metagenome</name>
    <dbReference type="NCBI Taxonomy" id="1070528"/>
    <lineage>
        <taxon>unclassified sequences</taxon>
        <taxon>metagenomes</taxon>
        <taxon>organismal metagenomes</taxon>
    </lineage>
</organism>